<sequence length="131" mass="14080">MPPNICNAAYLASQARQLADTYSKNVITRVIGEQQMRELGMNAYLAVGNGSQNESLMSVIEYKGNPAEDARPIVLVGKGLTFDSGGISIKPAEGMDEMKYDMCRRGGGVRRDADGCRTAAAAERHRRAGGL</sequence>
<comment type="similarity">
    <text evidence="1">Belongs to the peptidase M17 family.</text>
</comment>
<keyword evidence="2 7" id="KW-0031">Aminopeptidase</keyword>
<dbReference type="GO" id="GO:0030145">
    <property type="term" value="F:manganese ion binding"/>
    <property type="evidence" value="ECO:0007669"/>
    <property type="project" value="InterPro"/>
</dbReference>
<gene>
    <name evidence="7" type="primary">pepA_3</name>
    <name evidence="7" type="ORF">NCTC5047_04554</name>
</gene>
<keyword evidence="5" id="KW-0464">Manganese</keyword>
<dbReference type="Gene3D" id="3.40.630.10">
    <property type="entry name" value="Zn peptidases"/>
    <property type="match status" value="1"/>
</dbReference>
<dbReference type="EMBL" id="UGLH01000006">
    <property type="protein sequence ID" value="STT83539.1"/>
    <property type="molecule type" value="Genomic_DNA"/>
</dbReference>
<evidence type="ECO:0000313" key="7">
    <source>
        <dbReference type="EMBL" id="STT83539.1"/>
    </source>
</evidence>
<dbReference type="SUPFAM" id="SSF53187">
    <property type="entry name" value="Zn-dependent exopeptidases"/>
    <property type="match status" value="1"/>
</dbReference>
<keyword evidence="4 7" id="KW-0378">Hydrolase</keyword>
<evidence type="ECO:0000256" key="2">
    <source>
        <dbReference type="ARBA" id="ARBA00022438"/>
    </source>
</evidence>
<dbReference type="PANTHER" id="PTHR11963">
    <property type="entry name" value="LEUCINE AMINOPEPTIDASE-RELATED"/>
    <property type="match status" value="1"/>
</dbReference>
<dbReference type="InterPro" id="IPR000819">
    <property type="entry name" value="Peptidase_M17_C"/>
</dbReference>
<organism evidence="7 8">
    <name type="scientific">Klebsiella pneumoniae</name>
    <dbReference type="NCBI Taxonomy" id="573"/>
    <lineage>
        <taxon>Bacteria</taxon>
        <taxon>Pseudomonadati</taxon>
        <taxon>Pseudomonadota</taxon>
        <taxon>Gammaproteobacteria</taxon>
        <taxon>Enterobacterales</taxon>
        <taxon>Enterobacteriaceae</taxon>
        <taxon>Klebsiella/Raoultella group</taxon>
        <taxon>Klebsiella</taxon>
        <taxon>Klebsiella pneumoniae complex</taxon>
    </lineage>
</organism>
<feature type="domain" description="Cytosol aminopeptidase" evidence="6">
    <location>
        <begin position="1"/>
        <end position="103"/>
    </location>
</feature>
<dbReference type="GO" id="GO:0006508">
    <property type="term" value="P:proteolysis"/>
    <property type="evidence" value="ECO:0007669"/>
    <property type="project" value="UniProtKB-KW"/>
</dbReference>
<evidence type="ECO:0000256" key="3">
    <source>
        <dbReference type="ARBA" id="ARBA00022670"/>
    </source>
</evidence>
<evidence type="ECO:0000256" key="5">
    <source>
        <dbReference type="ARBA" id="ARBA00023211"/>
    </source>
</evidence>
<accession>A0A377XJ04</accession>
<evidence type="ECO:0000256" key="4">
    <source>
        <dbReference type="ARBA" id="ARBA00022801"/>
    </source>
</evidence>
<proteinExistence type="inferred from homology"/>
<evidence type="ECO:0000313" key="8">
    <source>
        <dbReference type="Proteomes" id="UP000254340"/>
    </source>
</evidence>
<protein>
    <submittedName>
        <fullName evidence="7">Cytosol aminopeptidase</fullName>
        <ecNumber evidence="7">3.4.11.1</ecNumber>
    </submittedName>
</protein>
<reference evidence="7 8" key="1">
    <citation type="submission" date="2018-06" db="EMBL/GenBank/DDBJ databases">
        <authorList>
            <consortium name="Pathogen Informatics"/>
            <person name="Doyle S."/>
        </authorList>
    </citation>
    <scope>NUCLEOTIDE SEQUENCE [LARGE SCALE GENOMIC DNA]</scope>
    <source>
        <strain evidence="7 8">NCTC5047</strain>
    </source>
</reference>
<dbReference type="EC" id="3.4.11.1" evidence="7"/>
<keyword evidence="3" id="KW-0645">Protease</keyword>
<dbReference type="GO" id="GO:0070006">
    <property type="term" value="F:metalloaminopeptidase activity"/>
    <property type="evidence" value="ECO:0007669"/>
    <property type="project" value="InterPro"/>
</dbReference>
<evidence type="ECO:0000256" key="1">
    <source>
        <dbReference type="ARBA" id="ARBA00009528"/>
    </source>
</evidence>
<name>A0A377XJ04_KLEPN</name>
<dbReference type="Pfam" id="PF00883">
    <property type="entry name" value="Peptidase_M17"/>
    <property type="match status" value="1"/>
</dbReference>
<dbReference type="AlphaFoldDB" id="A0A377XJ04"/>
<dbReference type="PANTHER" id="PTHR11963:SF23">
    <property type="entry name" value="CYTOSOL AMINOPEPTIDASE"/>
    <property type="match status" value="1"/>
</dbReference>
<dbReference type="GO" id="GO:0005737">
    <property type="term" value="C:cytoplasm"/>
    <property type="evidence" value="ECO:0007669"/>
    <property type="project" value="InterPro"/>
</dbReference>
<evidence type="ECO:0000259" key="6">
    <source>
        <dbReference type="Pfam" id="PF00883"/>
    </source>
</evidence>
<dbReference type="InterPro" id="IPR011356">
    <property type="entry name" value="Leucine_aapep/pepB"/>
</dbReference>
<dbReference type="Proteomes" id="UP000254340">
    <property type="component" value="Unassembled WGS sequence"/>
</dbReference>